<protein>
    <recommendedName>
        <fullName evidence="7">Protein YAE1</fullName>
    </recommendedName>
    <alternativeName>
        <fullName evidence="6">Protein yae1</fullName>
    </alternativeName>
</protein>
<feature type="region of interest" description="Disordered" evidence="10">
    <location>
        <begin position="1"/>
        <end position="74"/>
    </location>
</feature>
<name>A0AAN6E3K7_9EURO</name>
<comment type="subcellular location">
    <subcellularLocation>
        <location evidence="3">Cytoplasm</location>
    </subcellularLocation>
    <subcellularLocation>
        <location evidence="2">Nucleus</location>
    </subcellularLocation>
</comment>
<dbReference type="GO" id="GO:0005737">
    <property type="term" value="C:cytoplasm"/>
    <property type="evidence" value="ECO:0007669"/>
    <property type="project" value="UniProtKB-SubCell"/>
</dbReference>
<dbReference type="AlphaFoldDB" id="A0AAN6E3K7"/>
<dbReference type="Pfam" id="PF09811">
    <property type="entry name" value="Yae1_N"/>
    <property type="match status" value="1"/>
</dbReference>
<gene>
    <name evidence="12" type="ORF">EDD36DRAFT_158933</name>
</gene>
<accession>A0AAN6E3K7</accession>
<evidence type="ECO:0000256" key="8">
    <source>
        <dbReference type="ARBA" id="ARBA00022490"/>
    </source>
</evidence>
<evidence type="ECO:0000256" key="9">
    <source>
        <dbReference type="ARBA" id="ARBA00023242"/>
    </source>
</evidence>
<evidence type="ECO:0000256" key="7">
    <source>
        <dbReference type="ARBA" id="ARBA00018400"/>
    </source>
</evidence>
<dbReference type="GO" id="GO:0005634">
    <property type="term" value="C:nucleus"/>
    <property type="evidence" value="ECO:0007669"/>
    <property type="project" value="UniProtKB-SubCell"/>
</dbReference>
<sequence length="233" mass="24436">MEHTLSNATTTSPAPSSPSTTVTTPEQSPGADDDIWDTSSDHHDIPRASGGGGDDGEHDAGGRSILSDVPSVRRQHMTDGYREGLAVGKANVMQAGFDAGYPFGVEVGLRAGTVLGALEGVIAGLRKKSTTANITADSGVGVGVGVDGGDDVAKDSAFLKDLYERASRELSISEIMRGMDDEKIDRMGQSQLQGDAKEGHGLPPEIEEALKRWEEVVLGCLSAKTRRGEQSND</sequence>
<evidence type="ECO:0000256" key="3">
    <source>
        <dbReference type="ARBA" id="ARBA00004496"/>
    </source>
</evidence>
<feature type="domain" description="Essential protein Yae1 N-terminal" evidence="11">
    <location>
        <begin position="80"/>
        <end position="116"/>
    </location>
</feature>
<evidence type="ECO:0000256" key="1">
    <source>
        <dbReference type="ARBA" id="ARBA00003836"/>
    </source>
</evidence>
<reference evidence="12" key="1">
    <citation type="journal article" date="2022" name="bioRxiv">
        <title>Deciphering the potential niche of two novel black yeast fungi from a biological soil crust based on their genomes, phenotypes, and melanin regulation.</title>
        <authorList>
            <consortium name="DOE Joint Genome Institute"/>
            <person name="Carr E.C."/>
            <person name="Barton Q."/>
            <person name="Grambo S."/>
            <person name="Sullivan M."/>
            <person name="Renfro C.M."/>
            <person name="Kuo A."/>
            <person name="Pangilinan J."/>
            <person name="Lipzen A."/>
            <person name="Keymanesh K."/>
            <person name="Savage E."/>
            <person name="Barry K."/>
            <person name="Grigoriev I.V."/>
            <person name="Riekhof W.R."/>
            <person name="Harris S.S."/>
        </authorList>
    </citation>
    <scope>NUCLEOTIDE SEQUENCE</scope>
    <source>
        <strain evidence="12">JF 03-4F</strain>
    </source>
</reference>
<evidence type="ECO:0000313" key="13">
    <source>
        <dbReference type="Proteomes" id="UP001203852"/>
    </source>
</evidence>
<keyword evidence="9" id="KW-0539">Nucleus</keyword>
<dbReference type="PANTHER" id="PTHR18829">
    <property type="entry name" value="PROTEIN YAE1 HOMOLOG"/>
    <property type="match status" value="1"/>
</dbReference>
<proteinExistence type="inferred from homology"/>
<evidence type="ECO:0000256" key="2">
    <source>
        <dbReference type="ARBA" id="ARBA00004123"/>
    </source>
</evidence>
<organism evidence="12 13">
    <name type="scientific">Exophiala viscosa</name>
    <dbReference type="NCBI Taxonomy" id="2486360"/>
    <lineage>
        <taxon>Eukaryota</taxon>
        <taxon>Fungi</taxon>
        <taxon>Dikarya</taxon>
        <taxon>Ascomycota</taxon>
        <taxon>Pezizomycotina</taxon>
        <taxon>Eurotiomycetes</taxon>
        <taxon>Chaetothyriomycetidae</taxon>
        <taxon>Chaetothyriales</taxon>
        <taxon>Herpotrichiellaceae</taxon>
        <taxon>Exophiala</taxon>
    </lineage>
</organism>
<evidence type="ECO:0000256" key="10">
    <source>
        <dbReference type="SAM" id="MobiDB-lite"/>
    </source>
</evidence>
<evidence type="ECO:0000259" key="11">
    <source>
        <dbReference type="Pfam" id="PF09811"/>
    </source>
</evidence>
<comment type="function">
    <text evidence="1">The complex LTO1:YAE1 may function as a target specific adapter that probably recruits apo-RPLI1 to the cytosolic iron-sulfur protein assembly (CIA) complex machinery. May be required for biogenesis of the large ribosomal subunit and initiation of translation.</text>
</comment>
<dbReference type="InterPro" id="IPR038881">
    <property type="entry name" value="Yae1-like"/>
</dbReference>
<feature type="compositionally biased region" description="Low complexity" evidence="10">
    <location>
        <begin position="9"/>
        <end position="29"/>
    </location>
</feature>
<dbReference type="Proteomes" id="UP001203852">
    <property type="component" value="Unassembled WGS sequence"/>
</dbReference>
<keyword evidence="8" id="KW-0963">Cytoplasm</keyword>
<evidence type="ECO:0000313" key="12">
    <source>
        <dbReference type="EMBL" id="KAI1617266.1"/>
    </source>
</evidence>
<comment type="subunit">
    <text evidence="5">May form a complex with LTO1.</text>
</comment>
<dbReference type="EMBL" id="MU404351">
    <property type="protein sequence ID" value="KAI1617266.1"/>
    <property type="molecule type" value="Genomic_DNA"/>
</dbReference>
<dbReference type="PANTHER" id="PTHR18829:SF0">
    <property type="entry name" value="PROTEIN YAE1 HOMOLOG"/>
    <property type="match status" value="1"/>
</dbReference>
<keyword evidence="13" id="KW-1185">Reference proteome</keyword>
<dbReference type="InterPro" id="IPR019191">
    <property type="entry name" value="Essential_protein_Yae1_N"/>
</dbReference>
<evidence type="ECO:0000256" key="5">
    <source>
        <dbReference type="ARBA" id="ARBA00011427"/>
    </source>
</evidence>
<comment type="caution">
    <text evidence="12">The sequence shown here is derived from an EMBL/GenBank/DDBJ whole genome shotgun (WGS) entry which is preliminary data.</text>
</comment>
<evidence type="ECO:0000256" key="6">
    <source>
        <dbReference type="ARBA" id="ARBA00017286"/>
    </source>
</evidence>
<evidence type="ECO:0000256" key="4">
    <source>
        <dbReference type="ARBA" id="ARBA00007096"/>
    </source>
</evidence>
<comment type="similarity">
    <text evidence="4">Belongs to the YAE1 family.</text>
</comment>